<dbReference type="AlphaFoldDB" id="A0A6A3HBJ1"/>
<dbReference type="Proteomes" id="UP000476176">
    <property type="component" value="Unassembled WGS sequence"/>
</dbReference>
<dbReference type="EMBL" id="QXGC01001294">
    <property type="protein sequence ID" value="KAE9206256.1"/>
    <property type="molecule type" value="Genomic_DNA"/>
</dbReference>
<proteinExistence type="predicted"/>
<evidence type="ECO:0000313" key="5">
    <source>
        <dbReference type="Proteomes" id="UP000460718"/>
    </source>
</evidence>
<evidence type="ECO:0000313" key="1">
    <source>
        <dbReference type="EMBL" id="KAE8967226.1"/>
    </source>
</evidence>
<reference evidence="5 6" key="1">
    <citation type="submission" date="2018-09" db="EMBL/GenBank/DDBJ databases">
        <title>Genomic investigation of the strawberry pathogen Phytophthora fragariae indicates pathogenicity is determined by transcriptional variation in three key races.</title>
        <authorList>
            <person name="Adams T.M."/>
            <person name="Armitage A.D."/>
            <person name="Sobczyk M.K."/>
            <person name="Bates H.J."/>
            <person name="Dunwell J.M."/>
            <person name="Nellist C.F."/>
            <person name="Harrison R.J."/>
        </authorList>
    </citation>
    <scope>NUCLEOTIDE SEQUENCE [LARGE SCALE GENOMIC DNA]</scope>
    <source>
        <strain evidence="3 6">BC-23</strain>
        <strain evidence="4 7">NOV-77</strain>
        <strain evidence="2 8">ONT-3</strain>
        <strain evidence="1 5">SCRP245</strain>
    </source>
</reference>
<comment type="caution">
    <text evidence="1">The sequence shown here is derived from an EMBL/GenBank/DDBJ whole genome shotgun (WGS) entry which is preliminary data.</text>
</comment>
<dbReference type="EMBL" id="QXFY01001666">
    <property type="protein sequence ID" value="KAE9312242.1"/>
    <property type="molecule type" value="Genomic_DNA"/>
</dbReference>
<gene>
    <name evidence="3" type="ORF">PF004_g17345</name>
    <name evidence="4" type="ORF">PF008_g20012</name>
    <name evidence="2" type="ORF">PF010_g17409</name>
    <name evidence="1" type="ORF">PF011_g27629</name>
</gene>
<dbReference type="Proteomes" id="UP000486351">
    <property type="component" value="Unassembled WGS sequence"/>
</dbReference>
<evidence type="ECO:0000313" key="4">
    <source>
        <dbReference type="EMBL" id="KAE9312242.1"/>
    </source>
</evidence>
<dbReference type="Proteomes" id="UP000460718">
    <property type="component" value="Unassembled WGS sequence"/>
</dbReference>
<evidence type="ECO:0000313" key="2">
    <source>
        <dbReference type="EMBL" id="KAE9093619.1"/>
    </source>
</evidence>
<evidence type="ECO:0000313" key="8">
    <source>
        <dbReference type="Proteomes" id="UP000488956"/>
    </source>
</evidence>
<evidence type="ECO:0000313" key="6">
    <source>
        <dbReference type="Proteomes" id="UP000476176"/>
    </source>
</evidence>
<dbReference type="EMBL" id="QXFW01004100">
    <property type="protein sequence ID" value="KAE8967226.1"/>
    <property type="molecule type" value="Genomic_DNA"/>
</dbReference>
<dbReference type="EMBL" id="QXFX01001256">
    <property type="protein sequence ID" value="KAE9093619.1"/>
    <property type="molecule type" value="Genomic_DNA"/>
</dbReference>
<evidence type="ECO:0000313" key="7">
    <source>
        <dbReference type="Proteomes" id="UP000486351"/>
    </source>
</evidence>
<accession>A0A6A3HBJ1</accession>
<sequence>MLLAATWASCFHWAITLSATRILLCDFLVNGYNINLKRSYASVIAPRYLRSCSCGVYCFFPSG</sequence>
<organism evidence="1 5">
    <name type="scientific">Phytophthora fragariae</name>
    <dbReference type="NCBI Taxonomy" id="53985"/>
    <lineage>
        <taxon>Eukaryota</taxon>
        <taxon>Sar</taxon>
        <taxon>Stramenopiles</taxon>
        <taxon>Oomycota</taxon>
        <taxon>Peronosporomycetes</taxon>
        <taxon>Peronosporales</taxon>
        <taxon>Peronosporaceae</taxon>
        <taxon>Phytophthora</taxon>
    </lineage>
</organism>
<name>A0A6A3HBJ1_9STRA</name>
<protein>
    <submittedName>
        <fullName evidence="1">Uncharacterized protein</fullName>
    </submittedName>
</protein>
<dbReference type="Proteomes" id="UP000488956">
    <property type="component" value="Unassembled WGS sequence"/>
</dbReference>
<evidence type="ECO:0000313" key="3">
    <source>
        <dbReference type="EMBL" id="KAE9206256.1"/>
    </source>
</evidence>